<gene>
    <name evidence="2" type="ORF">JBS370_LOCUS34942</name>
    <name evidence="1" type="ORF">ZHD862_LOCUS37807</name>
</gene>
<protein>
    <submittedName>
        <fullName evidence="2">Uncharacterized protein</fullName>
    </submittedName>
</protein>
<dbReference type="Proteomes" id="UP000663836">
    <property type="component" value="Unassembled WGS sequence"/>
</dbReference>
<dbReference type="AlphaFoldDB" id="A0A819Z7B3"/>
<evidence type="ECO:0000313" key="2">
    <source>
        <dbReference type="EMBL" id="CAF4169646.1"/>
    </source>
</evidence>
<sequence>MASATTKEIDQGRDDLSIISSMSTRSTASTTPLPPPYSPLPTANTFSSVAEQISSYLELECNDKKGQIISDLLMNGRQAVNKYPEDIIPEILSQEEEYSATGESPLLKLIKQHITETWEALLVNQPTVMSFINGVKKENSIHFDNVLTRTAEYGSVYTKASSILSLVLQLLSESIDDECFTKTNTFVELWNSITIQGIHGIERASRDIPEEELNEQISNKKSPLYLALRMYFEEEIQQLFSKVKIPNRHNTLYDLAIDNVTEHGWLEGIKSINKKITQTHYNLLTKSIESLIETQLSTRPAQGKF</sequence>
<organism evidence="2 3">
    <name type="scientific">Rotaria sordida</name>
    <dbReference type="NCBI Taxonomy" id="392033"/>
    <lineage>
        <taxon>Eukaryota</taxon>
        <taxon>Metazoa</taxon>
        <taxon>Spiralia</taxon>
        <taxon>Gnathifera</taxon>
        <taxon>Rotifera</taxon>
        <taxon>Eurotatoria</taxon>
        <taxon>Bdelloidea</taxon>
        <taxon>Philodinida</taxon>
        <taxon>Philodinidae</taxon>
        <taxon>Rotaria</taxon>
    </lineage>
</organism>
<comment type="caution">
    <text evidence="2">The sequence shown here is derived from an EMBL/GenBank/DDBJ whole genome shotgun (WGS) entry which is preliminary data.</text>
</comment>
<accession>A0A819Z7B3</accession>
<proteinExistence type="predicted"/>
<dbReference type="EMBL" id="CAJNOT010007596">
    <property type="protein sequence ID" value="CAF1508691.1"/>
    <property type="molecule type" value="Genomic_DNA"/>
</dbReference>
<name>A0A819Z7B3_9BILA</name>
<reference evidence="2" key="1">
    <citation type="submission" date="2021-02" db="EMBL/GenBank/DDBJ databases">
        <authorList>
            <person name="Nowell W R."/>
        </authorList>
    </citation>
    <scope>NUCLEOTIDE SEQUENCE</scope>
</reference>
<evidence type="ECO:0000313" key="1">
    <source>
        <dbReference type="EMBL" id="CAF1508691.1"/>
    </source>
</evidence>
<dbReference type="EMBL" id="CAJOBD010011586">
    <property type="protein sequence ID" value="CAF4169646.1"/>
    <property type="molecule type" value="Genomic_DNA"/>
</dbReference>
<evidence type="ECO:0000313" key="3">
    <source>
        <dbReference type="Proteomes" id="UP000663836"/>
    </source>
</evidence>
<dbReference type="Proteomes" id="UP000663864">
    <property type="component" value="Unassembled WGS sequence"/>
</dbReference>